<evidence type="ECO:0000256" key="1">
    <source>
        <dbReference type="SAM" id="MobiDB-lite"/>
    </source>
</evidence>
<dbReference type="Gene3D" id="3.40.190.10">
    <property type="entry name" value="Periplasmic binding protein-like II"/>
    <property type="match status" value="1"/>
</dbReference>
<protein>
    <recommendedName>
        <fullName evidence="5">ABC transporter substrate-binding protein</fullName>
    </recommendedName>
</protein>
<dbReference type="EMBL" id="BOSE01000006">
    <property type="protein sequence ID" value="GIP17667.1"/>
    <property type="molecule type" value="Genomic_DNA"/>
</dbReference>
<evidence type="ECO:0008006" key="5">
    <source>
        <dbReference type="Google" id="ProtNLM"/>
    </source>
</evidence>
<proteinExistence type="predicted"/>
<evidence type="ECO:0000313" key="3">
    <source>
        <dbReference type="EMBL" id="GIP17667.1"/>
    </source>
</evidence>
<feature type="chain" id="PRO_5038754790" description="ABC transporter substrate-binding protein" evidence="2">
    <location>
        <begin position="23"/>
        <end position="471"/>
    </location>
</feature>
<comment type="caution">
    <text evidence="3">The sequence shown here is derived from an EMBL/GenBank/DDBJ whole genome shotgun (WGS) entry which is preliminary data.</text>
</comment>
<keyword evidence="2" id="KW-0732">Signal</keyword>
<dbReference type="PANTHER" id="PTHR43649">
    <property type="entry name" value="ARABINOSE-BINDING PROTEIN-RELATED"/>
    <property type="match status" value="1"/>
</dbReference>
<name>A0A919YQY6_9BACL</name>
<dbReference type="AlphaFoldDB" id="A0A919YQY6"/>
<dbReference type="SUPFAM" id="SSF53850">
    <property type="entry name" value="Periplasmic binding protein-like II"/>
    <property type="match status" value="1"/>
</dbReference>
<dbReference type="InterPro" id="IPR006059">
    <property type="entry name" value="SBP"/>
</dbReference>
<keyword evidence="4" id="KW-1185">Reference proteome</keyword>
<evidence type="ECO:0000256" key="2">
    <source>
        <dbReference type="SAM" id="SignalP"/>
    </source>
</evidence>
<dbReference type="InterPro" id="IPR050490">
    <property type="entry name" value="Bact_solute-bd_prot1"/>
</dbReference>
<dbReference type="PROSITE" id="PS51257">
    <property type="entry name" value="PROKAR_LIPOPROTEIN"/>
    <property type="match status" value="1"/>
</dbReference>
<sequence>MNTRKVLFVLCSLMLVFMMACSNGGNDGSSTTGDGGAVNDSDASNASNNGGNAAPDDNSSEQTEEESVNPNATPEMDFDMGGRTLKLVSWYDESIQENSPDGIQMKANLDALMEKHNFKVEYVVVDYGEYKDKVTASLMAGEPIGDIIRLARPWMIPTLVKQDLFWPLDDYVTNDNAFVLQYTSELSQFDGEGYGFRIGVAGASQGVFYNRTLMNQLGIKSLQEYVDADNWNWDTFVQVAKEANQDTNNDGKLDTWGLASDSILIQALAANEASMFAEGQQTLEDPKTLEALNFISRLATEAVARPTEGGDWTEPKQFFIQGNTLMFAGADYEMDSFNTDMADYDIGFLPFPKGPSATGYHSFNTIPNYYTIPKAVENPEQIVYLWEKIYDIESVYDYPRQADLEKWFQNEADVQNARTAGESIRVIEGIDAYPSMPYYEFVGELREGVSVSTVIEKYKEPFQAAANELWQ</sequence>
<dbReference type="Proteomes" id="UP000683139">
    <property type="component" value="Unassembled WGS sequence"/>
</dbReference>
<accession>A0A919YQY6</accession>
<dbReference type="RefSeq" id="WP_213517233.1">
    <property type="nucleotide sequence ID" value="NZ_BOSE01000006.1"/>
</dbReference>
<gene>
    <name evidence="3" type="ORF">J40TS1_33090</name>
</gene>
<evidence type="ECO:0000313" key="4">
    <source>
        <dbReference type="Proteomes" id="UP000683139"/>
    </source>
</evidence>
<dbReference type="PANTHER" id="PTHR43649:SF12">
    <property type="entry name" value="DIACETYLCHITOBIOSE BINDING PROTEIN DASA"/>
    <property type="match status" value="1"/>
</dbReference>
<organism evidence="3 4">
    <name type="scientific">Paenibacillus montaniterrae</name>
    <dbReference type="NCBI Taxonomy" id="429341"/>
    <lineage>
        <taxon>Bacteria</taxon>
        <taxon>Bacillati</taxon>
        <taxon>Bacillota</taxon>
        <taxon>Bacilli</taxon>
        <taxon>Bacillales</taxon>
        <taxon>Paenibacillaceae</taxon>
        <taxon>Paenibacillus</taxon>
    </lineage>
</organism>
<feature type="compositionally biased region" description="Acidic residues" evidence="1">
    <location>
        <begin position="58"/>
        <end position="67"/>
    </location>
</feature>
<feature type="region of interest" description="Disordered" evidence="1">
    <location>
        <begin position="27"/>
        <end position="79"/>
    </location>
</feature>
<feature type="signal peptide" evidence="2">
    <location>
        <begin position="1"/>
        <end position="22"/>
    </location>
</feature>
<feature type="compositionally biased region" description="Low complexity" evidence="1">
    <location>
        <begin position="39"/>
        <end position="57"/>
    </location>
</feature>
<reference evidence="3" key="1">
    <citation type="submission" date="2021-03" db="EMBL/GenBank/DDBJ databases">
        <title>Antimicrobial resistance genes in bacteria isolated from Japanese honey, and their potential for conferring macrolide and lincosamide resistance in the American foulbrood pathogen Paenibacillus larvae.</title>
        <authorList>
            <person name="Okamoto M."/>
            <person name="Kumagai M."/>
            <person name="Kanamori H."/>
            <person name="Takamatsu D."/>
        </authorList>
    </citation>
    <scope>NUCLEOTIDE SEQUENCE</scope>
    <source>
        <strain evidence="3">J40TS1</strain>
    </source>
</reference>
<dbReference type="Pfam" id="PF01547">
    <property type="entry name" value="SBP_bac_1"/>
    <property type="match status" value="1"/>
</dbReference>